<organism evidence="3 4">
    <name type="scientific">Ordospora colligata OC4</name>
    <dbReference type="NCBI Taxonomy" id="1354746"/>
    <lineage>
        <taxon>Eukaryota</taxon>
        <taxon>Fungi</taxon>
        <taxon>Fungi incertae sedis</taxon>
        <taxon>Microsporidia</taxon>
        <taxon>Ordosporidae</taxon>
        <taxon>Ordospora</taxon>
    </lineage>
</organism>
<keyword evidence="1" id="KW-0433">Leucine-rich repeat</keyword>
<dbReference type="AlphaFoldDB" id="A0A0B2ULI3"/>
<sequence length="809" mass="92902">MEVPLKYYRINIARDVGMIAVKRDYTTEHVYLEDFNISVAIYDVIGQIIHNYTGSVFAKSKDIAAQIGIVSFSMCINNDGIMEEVGDNCMPIIKCLYKVEDSVRISALHRLVIIKHTYKVGFRFLDVINSLGRLRRLKLTNCGIRKVPDISRLRLTHIDLSNNEIYGSVYIIGTFSKVNLSHNKICSVNRINASSLNLAYNMIDSFVQTFKYQYLSLRHNPLREYSSEACVIDLSFTRVQFICSRVARKVILDGTRGVRLGVFDKLVYLSICNCELRTLDVQAKNLKILKARGNFIEFVPMLPALEYLDISRNLVREIQCRQLTFLNASMNQLIVFDFRWMYKVVHLDLSYNPIMSLQGHVQPCTMYLRLEHIHMDMVEQMYRDVCINNASRYLMHECKKMNKVVEQIMIGNDAHYLNVFIVCLRKPGDDIQHIVNAVFSRIDGSADTIEWFENFRTILSMLFFEMNIELSYLICMVTSEHVVVSRIGMDAVFSNFAHIKILNESQRVYIYDNIGNWNLIPMICPLHNSVSRFDVLNTVENDIGKIMQFMNYECPLAVAMSISDFCILDEYKPCNEIRCARSISTASNDCLEYEYELNTIIKKRRVADERRKLTESSINGCANYNPVLKTSSRLGYDSLIRNPNPVFVFCKIFPRNPAGIHACIVANVRNIIIMACSIFFGVIVESSLDFYVLAFHDRIEACLWGLKIQEMLGCVDLDVSVGISCGMFYTKISGNHVRFYGPALNKASRLVNLGCGVFCCDCVQVEHPKIVYVQQGRKNLKGFDDMHMIYVLKQSRAEYDAYGQLIVNE</sequence>
<dbReference type="VEuPathDB" id="MicrosporidiaDB:M896_020320"/>
<evidence type="ECO:0000256" key="1">
    <source>
        <dbReference type="ARBA" id="ARBA00022614"/>
    </source>
</evidence>
<dbReference type="SUPFAM" id="SSF55073">
    <property type="entry name" value="Nucleotide cyclase"/>
    <property type="match status" value="1"/>
</dbReference>
<dbReference type="Gene3D" id="3.30.70.1230">
    <property type="entry name" value="Nucleotide cyclase"/>
    <property type="match status" value="1"/>
</dbReference>
<evidence type="ECO:0000256" key="2">
    <source>
        <dbReference type="ARBA" id="ARBA00022737"/>
    </source>
</evidence>
<dbReference type="RefSeq" id="XP_014564240.1">
    <property type="nucleotide sequence ID" value="XM_014708754.1"/>
</dbReference>
<dbReference type="OrthoDB" id="2190652at2759"/>
<accession>A0A0B2ULI3</accession>
<keyword evidence="2" id="KW-0677">Repeat</keyword>
<evidence type="ECO:0000313" key="4">
    <source>
        <dbReference type="Proteomes" id="UP000031056"/>
    </source>
</evidence>
<dbReference type="HOGENOM" id="CLU_353817_0_0_1"/>
<dbReference type="EMBL" id="JOKQ01000002">
    <property type="protein sequence ID" value="KHN70198.1"/>
    <property type="molecule type" value="Genomic_DNA"/>
</dbReference>
<dbReference type="GeneID" id="26261127"/>
<dbReference type="InterPro" id="IPR032675">
    <property type="entry name" value="LRR_dom_sf"/>
</dbReference>
<keyword evidence="4" id="KW-1185">Reference proteome</keyword>
<dbReference type="Gene3D" id="3.80.10.10">
    <property type="entry name" value="Ribonuclease Inhibitor"/>
    <property type="match status" value="2"/>
</dbReference>
<proteinExistence type="predicted"/>
<dbReference type="SUPFAM" id="SSF52047">
    <property type="entry name" value="RNI-like"/>
    <property type="match status" value="1"/>
</dbReference>
<comment type="caution">
    <text evidence="3">The sequence shown here is derived from an EMBL/GenBank/DDBJ whole genome shotgun (WGS) entry which is preliminary data.</text>
</comment>
<dbReference type="PANTHER" id="PTHR45617">
    <property type="entry name" value="LEUCINE RICH REPEAT FAMILY PROTEIN"/>
    <property type="match status" value="1"/>
</dbReference>
<dbReference type="Proteomes" id="UP000031056">
    <property type="component" value="Unassembled WGS sequence"/>
</dbReference>
<gene>
    <name evidence="3" type="ORF">M896_020320</name>
</gene>
<reference evidence="3 4" key="1">
    <citation type="journal article" date="2014" name="MBio">
        <title>The Ordospora colligata genome; evolution of extreme reduction in microsporidia and host-to-parasite horizontal gene transfer.</title>
        <authorList>
            <person name="Pombert J.-F."/>
            <person name="Haag K.L."/>
            <person name="Beidas S."/>
            <person name="Ebert D."/>
            <person name="Keeling P.J."/>
        </authorList>
    </citation>
    <scope>NUCLEOTIDE SEQUENCE [LARGE SCALE GENOMIC DNA]</scope>
    <source>
        <strain evidence="3 4">OC4</strain>
    </source>
</reference>
<protein>
    <submittedName>
        <fullName evidence="3">Uncharacterized protein</fullName>
    </submittedName>
</protein>
<dbReference type="InterPro" id="IPR029787">
    <property type="entry name" value="Nucleotide_cyclase"/>
</dbReference>
<name>A0A0B2ULI3_9MICR</name>
<dbReference type="InParanoid" id="A0A0B2ULI3"/>
<evidence type="ECO:0000313" key="3">
    <source>
        <dbReference type="EMBL" id="KHN70198.1"/>
    </source>
</evidence>